<dbReference type="InterPro" id="IPR036298">
    <property type="entry name" value="Chalcone_isomerase_sf"/>
</dbReference>
<comment type="function">
    <text evidence="5">Catalyzes the intramolecular cyclization of bicyclic chalcones into tricyclic (S)-flavanones. Responsible for the isomerization of 4,2',4',6'-tetrahydroxychalcone (also termed chalcone) into naringenin.</text>
</comment>
<comment type="pathway">
    <text evidence="1">Secondary metabolite biosynthesis; flavonoid biosynthesis.</text>
</comment>
<keyword evidence="4" id="KW-0284">Flavonoid biosynthesis</keyword>
<dbReference type="SUPFAM" id="SSF54626">
    <property type="entry name" value="Chalcone isomerase"/>
    <property type="match status" value="1"/>
</dbReference>
<gene>
    <name evidence="10" type="ORF">H6P81_006720</name>
</gene>
<comment type="caution">
    <text evidence="10">The sequence shown here is derived from an EMBL/GenBank/DDBJ whole genome shotgun (WGS) entry which is preliminary data.</text>
</comment>
<dbReference type="GO" id="GO:0009813">
    <property type="term" value="P:flavonoid biosynthetic process"/>
    <property type="evidence" value="ECO:0007669"/>
    <property type="project" value="UniProtKB-KW"/>
</dbReference>
<evidence type="ECO:0000313" key="10">
    <source>
        <dbReference type="EMBL" id="KAG9453816.1"/>
    </source>
</evidence>
<evidence type="ECO:0000256" key="2">
    <source>
        <dbReference type="ARBA" id="ARBA00007166"/>
    </source>
</evidence>
<evidence type="ECO:0000256" key="7">
    <source>
        <dbReference type="RuleBase" id="RU361158"/>
    </source>
</evidence>
<dbReference type="InterPro" id="IPR016089">
    <property type="entry name" value="Chalcone_isomerase_bundle_sf"/>
</dbReference>
<dbReference type="PANTHER" id="PTHR28039">
    <property type="entry name" value="CHALCONE--FLAVONONE ISOMERASE 1-RELATED"/>
    <property type="match status" value="1"/>
</dbReference>
<evidence type="ECO:0000256" key="8">
    <source>
        <dbReference type="SAM" id="MobiDB-lite"/>
    </source>
</evidence>
<organism evidence="10 11">
    <name type="scientific">Aristolochia fimbriata</name>
    <name type="common">White veined hardy Dutchman's pipe vine</name>
    <dbReference type="NCBI Taxonomy" id="158543"/>
    <lineage>
        <taxon>Eukaryota</taxon>
        <taxon>Viridiplantae</taxon>
        <taxon>Streptophyta</taxon>
        <taxon>Embryophyta</taxon>
        <taxon>Tracheophyta</taxon>
        <taxon>Spermatophyta</taxon>
        <taxon>Magnoliopsida</taxon>
        <taxon>Magnoliidae</taxon>
        <taxon>Piperales</taxon>
        <taxon>Aristolochiaceae</taxon>
        <taxon>Aristolochia</taxon>
    </lineage>
</organism>
<keyword evidence="3" id="KW-0413">Isomerase</keyword>
<feature type="region of interest" description="Disordered" evidence="8">
    <location>
        <begin position="223"/>
        <end position="249"/>
    </location>
</feature>
<dbReference type="PANTHER" id="PTHR28039:SF8">
    <property type="entry name" value="CHALCONE--FLAVANONE ISOMERASE 1-RELATED"/>
    <property type="match status" value="1"/>
</dbReference>
<dbReference type="Pfam" id="PF02431">
    <property type="entry name" value="Chalcone"/>
    <property type="match status" value="1"/>
</dbReference>
<evidence type="ECO:0000256" key="6">
    <source>
        <dbReference type="ARBA" id="ARBA00034056"/>
    </source>
</evidence>
<dbReference type="Proteomes" id="UP000825729">
    <property type="component" value="Unassembled WGS sequence"/>
</dbReference>
<name>A0AAV7EZC3_ARIFI</name>
<dbReference type="AlphaFoldDB" id="A0AAV7EZC3"/>
<protein>
    <recommendedName>
        <fullName evidence="7">Chalcone-flavonone isomerase family protein</fullName>
    </recommendedName>
</protein>
<evidence type="ECO:0000256" key="1">
    <source>
        <dbReference type="ARBA" id="ARBA00004966"/>
    </source>
</evidence>
<evidence type="ECO:0000256" key="3">
    <source>
        <dbReference type="ARBA" id="ARBA00023235"/>
    </source>
</evidence>
<sequence>MASLPSVSQLVVDDVVFSHAVKAPPGSTGALFLCGAGVRGLQIQEMFVKFTAIGVYVGGEAVSYLAERWTGKTADELNSSVDFFRDIVTGPFEKFMRVTMILPLTGQQYSEKVTEKCVAHWKADGIYTEAEASAVEKFKQVFEDLNFPPGYSILFTLSPSGSLTIAFTKDDTIPEESAAIIENRVMAEAVLESMIGEHGVSPAAKLSLAERMAELLVKKSPAEKPLVEEEDIGEKAKPNENGRQVEVQS</sequence>
<evidence type="ECO:0000256" key="4">
    <source>
        <dbReference type="ARBA" id="ARBA00023241"/>
    </source>
</evidence>
<dbReference type="Gene3D" id="1.10.890.20">
    <property type="match status" value="1"/>
</dbReference>
<keyword evidence="11" id="KW-1185">Reference proteome</keyword>
<dbReference type="InterPro" id="IPR016087">
    <property type="entry name" value="Chalcone_isomerase"/>
</dbReference>
<feature type="compositionally biased region" description="Basic and acidic residues" evidence="8">
    <location>
        <begin position="223"/>
        <end position="240"/>
    </location>
</feature>
<dbReference type="EMBL" id="JAINDJ010000003">
    <property type="protein sequence ID" value="KAG9453816.1"/>
    <property type="molecule type" value="Genomic_DNA"/>
</dbReference>
<evidence type="ECO:0000259" key="9">
    <source>
        <dbReference type="Pfam" id="PF02431"/>
    </source>
</evidence>
<dbReference type="InterPro" id="IPR016088">
    <property type="entry name" value="Chalcone_isomerase_3-sand"/>
</dbReference>
<evidence type="ECO:0000313" key="11">
    <source>
        <dbReference type="Proteomes" id="UP000825729"/>
    </source>
</evidence>
<proteinExistence type="inferred from homology"/>
<dbReference type="Gene3D" id="3.50.70.10">
    <property type="match status" value="1"/>
</dbReference>
<dbReference type="GO" id="GO:0045430">
    <property type="term" value="F:chalcone isomerase activity"/>
    <property type="evidence" value="ECO:0007669"/>
    <property type="project" value="UniProtKB-EC"/>
</dbReference>
<feature type="domain" description="Chalcone isomerase" evidence="9">
    <location>
        <begin position="12"/>
        <end position="215"/>
    </location>
</feature>
<comment type="catalytic activity">
    <reaction evidence="6">
        <text>a chalcone = a flavanone.</text>
        <dbReference type="EC" id="5.5.1.6"/>
    </reaction>
</comment>
<evidence type="ECO:0000256" key="5">
    <source>
        <dbReference type="ARBA" id="ARBA00025429"/>
    </source>
</evidence>
<reference evidence="10 11" key="1">
    <citation type="submission" date="2021-07" db="EMBL/GenBank/DDBJ databases">
        <title>The Aristolochia fimbriata genome: insights into angiosperm evolution, floral development and chemical biosynthesis.</title>
        <authorList>
            <person name="Jiao Y."/>
        </authorList>
    </citation>
    <scope>NUCLEOTIDE SEQUENCE [LARGE SCALE GENOMIC DNA]</scope>
    <source>
        <strain evidence="10">IBCAS-2021</strain>
        <tissue evidence="10">Leaf</tissue>
    </source>
</reference>
<dbReference type="InterPro" id="IPR044164">
    <property type="entry name" value="CFI"/>
</dbReference>
<accession>A0AAV7EZC3</accession>
<comment type="similarity">
    <text evidence="2 7">Belongs to the chalcone isomerase family.</text>
</comment>